<dbReference type="InterPro" id="IPR026325">
    <property type="entry name" value="DUF932"/>
</dbReference>
<dbReference type="OrthoDB" id="2679764at2"/>
<dbReference type="Pfam" id="PF06067">
    <property type="entry name" value="DUF932"/>
    <property type="match status" value="1"/>
</dbReference>
<dbReference type="Proteomes" id="UP000472320">
    <property type="component" value="Unassembled WGS sequence"/>
</dbReference>
<gene>
    <name evidence="1" type="ORF">GM658_22655</name>
</gene>
<dbReference type="AlphaFoldDB" id="A0A6L6QPH1"/>
<evidence type="ECO:0000313" key="2">
    <source>
        <dbReference type="Proteomes" id="UP000472320"/>
    </source>
</evidence>
<name>A0A6L6QPH1_9BURK</name>
<comment type="caution">
    <text evidence="1">The sequence shown here is derived from an EMBL/GenBank/DDBJ whole genome shotgun (WGS) entry which is preliminary data.</text>
</comment>
<organism evidence="1 2">
    <name type="scientific">Massilia eburnea</name>
    <dbReference type="NCBI Taxonomy" id="1776165"/>
    <lineage>
        <taxon>Bacteria</taxon>
        <taxon>Pseudomonadati</taxon>
        <taxon>Pseudomonadota</taxon>
        <taxon>Betaproteobacteria</taxon>
        <taxon>Burkholderiales</taxon>
        <taxon>Oxalobacteraceae</taxon>
        <taxon>Telluria group</taxon>
        <taxon>Massilia</taxon>
    </lineage>
</organism>
<dbReference type="RefSeq" id="WP_155456337.1">
    <property type="nucleotide sequence ID" value="NZ_WNKX01000022.1"/>
</dbReference>
<evidence type="ECO:0000313" key="1">
    <source>
        <dbReference type="EMBL" id="MTW13413.1"/>
    </source>
</evidence>
<proteinExistence type="predicted"/>
<keyword evidence="2" id="KW-1185">Reference proteome</keyword>
<protein>
    <submittedName>
        <fullName evidence="1">DUF932 domain-containing protein</fullName>
    </submittedName>
</protein>
<reference evidence="1 2" key="1">
    <citation type="submission" date="2019-11" db="EMBL/GenBank/DDBJ databases">
        <title>Type strains purchased from KCTC, JCM and DSMZ.</title>
        <authorList>
            <person name="Lu H."/>
        </authorList>
    </citation>
    <scope>NUCLEOTIDE SEQUENCE [LARGE SCALE GENOMIC DNA]</scope>
    <source>
        <strain evidence="1 2">JCM 31587</strain>
    </source>
</reference>
<dbReference type="EMBL" id="WNKX01000022">
    <property type="protein sequence ID" value="MTW13413.1"/>
    <property type="molecule type" value="Genomic_DNA"/>
</dbReference>
<accession>A0A6L6QPH1</accession>
<sequence length="355" mass="39724">MKTGRNLIDLANELERQAVAKKDLIVPAKMMQSATLASHQCGLVVDEADGPWRYPLSELACSQLAKKLNIPFTYFKLMRDLYPELLDQNINGWLRINAPDSYMVRTLDGRARAFLSNRYRRLDNFDLAMSVMPILKQLPGARFESVELTESKLYLKVITSKIECEVAPGDILQAGVIVSNSEVGCGTLRVEPLLYRLVCSNGLIVADRSMRKNHAGRALVSDDESVRVYQDDTLEAEDKAIFLKVRDLVQTAVSETTFQLISEKMRKTMGIKITGNPLKVVEVLANRYALNEMECAGVLRHLVSDHHLNGYGLVNAVTGYSQEVADYDRATEFEELGGKLLELSPSEWKHLAEAA</sequence>